<dbReference type="PANTHER" id="PTHR48050">
    <property type="entry name" value="STEROL 3-BETA-GLUCOSYLTRANSFERASE"/>
    <property type="match status" value="1"/>
</dbReference>
<sequence>MATNNRDLTNVDFDNDWKCACQQSNDETDEKTIISTANNINIDQQWSSIELPHIINNVKQSCKWWYRKQFDWTSVNQQSEQLVYLNFEPSDNHDKQSNINAIIWLNGIQIFSGSLVSLKDPIELSSKLSYSENNHNNILVICCINTTLSLHACLRIHGKVICATGHMTIDENNLDKYKDSDEKSNDILDYTVSVDGPDGRIDLIFNQKRKSIVTPTPLQHPSRSIINEKQTNENQDNLSDDLLVSRLAIVILIVGTRGDVQPFIALGQRLHAAGHRVRLATHEIFRSFVRGNGLEFYPLAGDPADLMSFMVKNAGIIPSISSIIEGDVGKKRRSLADILESTWQACIADDDETKAAFIAEAIIANPPSFGHIHCAEKLRIPLHIMFTMPWSPTTTFPHPLANIDSSIGPKDKINLYSYDVIEMLTWTGMRDIVNNFRKKTLDLRELHTRQATNVLIDESVPHTYCWSPSLVAKPNDWGPHINVSGFFFLNLGTAYTNPPKDLLEFLGINNDGHQIDRKLSPPIYIGFGSITGHDSRRILRIVVDALDRTGYRALLSGLATDTDHLPSNIFKIGNVPHDWLFQYVSAVCHHGGAGTTAAGLRAGKPTIIVPFFGDQFFWGKVIERSGAGPRPLPGKSITVDQLAEAFHFVHKSTTCAAVERIRDAILKEDGCAAAVEAFHANLPLAQMHSDLEPTFAACYRSDKYNIQISRPVAQVLVAAGVIQESELRRHVIREWQLMHNHRMRLLTHGIIEHSQKAFSCMFIDTAADLKRAANNDNAAMGTLEGAGSVAKNIGLGIGHLTIGYLSLYGEVTDALDRVTFLYDPYSDPKARPRPRVTDFKSGAQAAGQALWNGWKDGVTGIIKQPRVGYERHGVLGGAAGSLIATINMGMKPAVGTLSSLTWLSRGTYASVRKTVETYRNEGRRFSTKLFDTASSAQDNEQLQVDDDEGISSAAKTAAIRSGFHPKVCQHILDGFEKIKIEHEQKMVSSMEKKKNRFEAFSCCGETPVLSPIRRPNS</sequence>
<feature type="domain" description="Erythromycin biosynthesis protein CIII-like C-terminal" evidence="3">
    <location>
        <begin position="559"/>
        <end position="666"/>
    </location>
</feature>
<organism evidence="4 6">
    <name type="scientific">Rotaria sordida</name>
    <dbReference type="NCBI Taxonomy" id="392033"/>
    <lineage>
        <taxon>Eukaryota</taxon>
        <taxon>Metazoa</taxon>
        <taxon>Spiralia</taxon>
        <taxon>Gnathifera</taxon>
        <taxon>Rotifera</taxon>
        <taxon>Eurotatoria</taxon>
        <taxon>Bdelloidea</taxon>
        <taxon>Philodinida</taxon>
        <taxon>Philodinidae</taxon>
        <taxon>Rotaria</taxon>
    </lineage>
</organism>
<dbReference type="Gene3D" id="3.40.50.2000">
    <property type="entry name" value="Glycogen Phosphorylase B"/>
    <property type="match status" value="2"/>
</dbReference>
<dbReference type="FunFam" id="3.40.50.2000:FF:000009">
    <property type="entry name" value="Sterol 3-beta-glucosyltransferase UGT80A2"/>
    <property type="match status" value="1"/>
</dbReference>
<dbReference type="InterPro" id="IPR050426">
    <property type="entry name" value="Glycosyltransferase_28"/>
</dbReference>
<reference evidence="4" key="1">
    <citation type="submission" date="2021-02" db="EMBL/GenBank/DDBJ databases">
        <authorList>
            <person name="Nowell W R."/>
        </authorList>
    </citation>
    <scope>NUCLEOTIDE SEQUENCE</scope>
</reference>
<dbReference type="EMBL" id="CAJOBD010000845">
    <property type="protein sequence ID" value="CAF3726802.1"/>
    <property type="molecule type" value="Genomic_DNA"/>
</dbReference>
<dbReference type="Gene3D" id="2.60.120.260">
    <property type="entry name" value="Galactose-binding domain-like"/>
    <property type="match status" value="1"/>
</dbReference>
<dbReference type="GO" id="GO:0005975">
    <property type="term" value="P:carbohydrate metabolic process"/>
    <property type="evidence" value="ECO:0007669"/>
    <property type="project" value="InterPro"/>
</dbReference>
<dbReference type="SUPFAM" id="SSF53756">
    <property type="entry name" value="UDP-Glycosyltransferase/glycogen phosphorylase"/>
    <property type="match status" value="1"/>
</dbReference>
<dbReference type="Pfam" id="PF03033">
    <property type="entry name" value="Glyco_transf_28"/>
    <property type="match status" value="1"/>
</dbReference>
<dbReference type="GO" id="GO:0016906">
    <property type="term" value="F:sterol 3-beta-glucosyltransferase activity"/>
    <property type="evidence" value="ECO:0007669"/>
    <property type="project" value="UniProtKB-ARBA"/>
</dbReference>
<evidence type="ECO:0000256" key="1">
    <source>
        <dbReference type="ARBA" id="ARBA00022679"/>
    </source>
</evidence>
<dbReference type="CDD" id="cd03784">
    <property type="entry name" value="GT1_Gtf-like"/>
    <property type="match status" value="1"/>
</dbReference>
<evidence type="ECO:0000313" key="5">
    <source>
        <dbReference type="EMBL" id="CAF3726802.1"/>
    </source>
</evidence>
<dbReference type="InterPro" id="IPR010610">
    <property type="entry name" value="EryCIII-like_C"/>
</dbReference>
<evidence type="ECO:0008006" key="7">
    <source>
        <dbReference type="Google" id="ProtNLM"/>
    </source>
</evidence>
<evidence type="ECO:0000313" key="6">
    <source>
        <dbReference type="Proteomes" id="UP000663864"/>
    </source>
</evidence>
<accession>A0A814PNW4</accession>
<gene>
    <name evidence="5" type="ORF">JBS370_LOCUS11153</name>
    <name evidence="4" type="ORF">ZHD862_LOCUS17986</name>
</gene>
<dbReference type="AlphaFoldDB" id="A0A814PNW4"/>
<dbReference type="Proteomes" id="UP000663864">
    <property type="component" value="Unassembled WGS sequence"/>
</dbReference>
<name>A0A814PNW4_9BILA</name>
<dbReference type="EMBL" id="CAJNOT010000915">
    <property type="protein sequence ID" value="CAF1108599.1"/>
    <property type="molecule type" value="Genomic_DNA"/>
</dbReference>
<protein>
    <recommendedName>
        <fullName evidence="7">Sterol 3-beta-glucosyltransferase</fullName>
    </recommendedName>
</protein>
<dbReference type="SUPFAM" id="SSF49785">
    <property type="entry name" value="Galactose-binding domain-like"/>
    <property type="match status" value="1"/>
</dbReference>
<dbReference type="InterPro" id="IPR008979">
    <property type="entry name" value="Galactose-bd-like_sf"/>
</dbReference>
<evidence type="ECO:0000313" key="4">
    <source>
        <dbReference type="EMBL" id="CAF1108599.1"/>
    </source>
</evidence>
<feature type="domain" description="Glycosyltransferase family 28 N-terminal" evidence="2">
    <location>
        <begin position="249"/>
        <end position="396"/>
    </location>
</feature>
<comment type="caution">
    <text evidence="4">The sequence shown here is derived from an EMBL/GenBank/DDBJ whole genome shotgun (WGS) entry which is preliminary data.</text>
</comment>
<dbReference type="InterPro" id="IPR002213">
    <property type="entry name" value="UDP_glucos_trans"/>
</dbReference>
<dbReference type="PANTHER" id="PTHR48050:SF13">
    <property type="entry name" value="STEROL 3-BETA-GLUCOSYLTRANSFERASE UGT80A2"/>
    <property type="match status" value="1"/>
</dbReference>
<keyword evidence="1" id="KW-0808">Transferase</keyword>
<dbReference type="Proteomes" id="UP000663836">
    <property type="component" value="Unassembled WGS sequence"/>
</dbReference>
<dbReference type="FunFam" id="3.40.50.2000:FF:000163">
    <property type="entry name" value="Sterol 3-beta-glucosyltransferase"/>
    <property type="match status" value="1"/>
</dbReference>
<evidence type="ECO:0000259" key="2">
    <source>
        <dbReference type="Pfam" id="PF03033"/>
    </source>
</evidence>
<dbReference type="InterPro" id="IPR004276">
    <property type="entry name" value="GlycoTrans_28_N"/>
</dbReference>
<proteinExistence type="predicted"/>
<evidence type="ECO:0000259" key="3">
    <source>
        <dbReference type="Pfam" id="PF06722"/>
    </source>
</evidence>
<dbReference type="Pfam" id="PF06722">
    <property type="entry name" value="EryCIII-like_C"/>
    <property type="match status" value="1"/>
</dbReference>